<sequence length="323" mass="35195">MSTYNFTNPAFGSSMPFAPVDGHYSSVNVGHASAPTDGHYASVNFGHASAPIDGHYASVNVGHAFTPADGHYNSVNIGHASTSNDGMYHNNVDFATPGYHQNAYPVSMNNDASVEYGNLMDCTPTGNFTEAPYQPPAPQMSMQEMISTLMAAMTPKRREIAEEIQEKHPEIGAEDFLNCLLIPSKTDNKERNAYIVHLRNWGVGHEAIVVLGDLIISGSTVRGIWRNAVKPAEDRPRSVKELWTPLQDFTLRVAVLEIQARYGLTPGTVAGLTGIPWAKVAELMVRSLGRDAFPFSALSVARRCRELEGVTKGEGEEDDDDNE</sequence>
<dbReference type="GeneID" id="20360266"/>
<name>K3W2T0_FUSPC</name>
<dbReference type="OrthoDB" id="5048607at2759"/>
<organism evidence="1 2">
    <name type="scientific">Fusarium pseudograminearum (strain CS3096)</name>
    <name type="common">Wheat and barley crown-rot fungus</name>
    <dbReference type="NCBI Taxonomy" id="1028729"/>
    <lineage>
        <taxon>Eukaryota</taxon>
        <taxon>Fungi</taxon>
        <taxon>Dikarya</taxon>
        <taxon>Ascomycota</taxon>
        <taxon>Pezizomycotina</taxon>
        <taxon>Sordariomycetes</taxon>
        <taxon>Hypocreomycetidae</taxon>
        <taxon>Hypocreales</taxon>
        <taxon>Nectriaceae</taxon>
        <taxon>Fusarium</taxon>
    </lineage>
</organism>
<comment type="caution">
    <text evidence="1">The sequence shown here is derived from an EMBL/GenBank/DDBJ whole genome shotgun (WGS) entry which is preliminary data.</text>
</comment>
<evidence type="ECO:0000313" key="1">
    <source>
        <dbReference type="EMBL" id="EKJ78185.1"/>
    </source>
</evidence>
<gene>
    <name evidence="1" type="ORF">FPSE_01646</name>
</gene>
<reference evidence="1 2" key="1">
    <citation type="journal article" date="2012" name="PLoS Pathog.">
        <title>Comparative pathogenomics reveals horizontally acquired novel virulence genes in fungi infecting cereal hosts.</title>
        <authorList>
            <person name="Gardiner D.M."/>
            <person name="McDonald M.C."/>
            <person name="Covarelli L."/>
            <person name="Solomon P.S."/>
            <person name="Rusu A.G."/>
            <person name="Marshall M."/>
            <person name="Kazan K."/>
            <person name="Chakraborty S."/>
            <person name="McDonald B.A."/>
            <person name="Manners J.M."/>
        </authorList>
    </citation>
    <scope>NUCLEOTIDE SEQUENCE [LARGE SCALE GENOMIC DNA]</scope>
    <source>
        <strain evidence="1 2">CS3096</strain>
    </source>
</reference>
<dbReference type="HOGENOM" id="CLU_940249_0_0_1"/>
<evidence type="ECO:0000313" key="2">
    <source>
        <dbReference type="Proteomes" id="UP000007978"/>
    </source>
</evidence>
<protein>
    <submittedName>
        <fullName evidence="1">Uncharacterized protein</fullName>
    </submittedName>
</protein>
<keyword evidence="2" id="KW-1185">Reference proteome</keyword>
<proteinExistence type="predicted"/>
<dbReference type="KEGG" id="fpu:FPSE_01646"/>
<dbReference type="EMBL" id="AFNW01000051">
    <property type="protein sequence ID" value="EKJ78185.1"/>
    <property type="molecule type" value="Genomic_DNA"/>
</dbReference>
<dbReference type="RefSeq" id="XP_009253041.1">
    <property type="nucleotide sequence ID" value="XM_009254766.1"/>
</dbReference>
<dbReference type="Proteomes" id="UP000007978">
    <property type="component" value="Chromosome 4"/>
</dbReference>
<dbReference type="AlphaFoldDB" id="K3W2T0"/>
<accession>K3W2T0</accession>